<reference evidence="1 2" key="1">
    <citation type="journal article" date="2013" name="Int. J. Syst. Evol. Microbiol.">
        <title>Comamonas guangdongensis sp. nov., isolated from subterranean forest sediment, and emended description of the genus Comamonas.</title>
        <authorList>
            <person name="Zhang J."/>
            <person name="Wang Y."/>
            <person name="Zhou S."/>
            <person name="Wu C."/>
            <person name="He J."/>
            <person name="Li F."/>
        </authorList>
    </citation>
    <scope>NUCLEOTIDE SEQUENCE [LARGE SCALE GENOMIC DNA]</scope>
    <source>
        <strain evidence="1 2">CCTCC AB2011133</strain>
    </source>
</reference>
<evidence type="ECO:0000313" key="2">
    <source>
        <dbReference type="Proteomes" id="UP001561046"/>
    </source>
</evidence>
<dbReference type="RefSeq" id="WP_369337441.1">
    <property type="nucleotide sequence ID" value="NZ_JBFYGN010000004.1"/>
</dbReference>
<protein>
    <recommendedName>
        <fullName evidence="3">PilZ domain-containing protein</fullName>
    </recommendedName>
</protein>
<dbReference type="Gene3D" id="2.40.10.220">
    <property type="entry name" value="predicted glycosyltransferase like domains"/>
    <property type="match status" value="1"/>
</dbReference>
<organism evidence="1 2">
    <name type="scientific">Comamonas guangdongensis</name>
    <dbReference type="NCBI Taxonomy" id="510515"/>
    <lineage>
        <taxon>Bacteria</taxon>
        <taxon>Pseudomonadati</taxon>
        <taxon>Pseudomonadota</taxon>
        <taxon>Betaproteobacteria</taxon>
        <taxon>Burkholderiales</taxon>
        <taxon>Comamonadaceae</taxon>
        <taxon>Comamonas</taxon>
    </lineage>
</organism>
<dbReference type="EMBL" id="JBFYGN010000004">
    <property type="protein sequence ID" value="MEX8192231.1"/>
    <property type="molecule type" value="Genomic_DNA"/>
</dbReference>
<sequence length="245" mass="26924">MTDAVAVPAAADMPYHRLDTAAAMQQVFALLQHQQIVMTLLAEVRDEADLRDVGGRPCGMALLARAEPGEPLVLEVSGAVQPLPPQVLALAHMPGGVRAQWLLQADWQPAAAGRWRLQAPWPAQVLQQQRRRHPRWQLPLGQHYQAGFQFGQRRCVLHLEDLSLGGVALRGTRQETAMLFMGRKIAKAVLELGSSVQVQVDLIVRSRRSYRSFLLGEQVIVGCSLEGLSDEVRAVLARITAAQNA</sequence>
<accession>A0ABV3ZT13</accession>
<proteinExistence type="predicted"/>
<keyword evidence="2" id="KW-1185">Reference proteome</keyword>
<dbReference type="Proteomes" id="UP001561046">
    <property type="component" value="Unassembled WGS sequence"/>
</dbReference>
<evidence type="ECO:0000313" key="1">
    <source>
        <dbReference type="EMBL" id="MEX8192231.1"/>
    </source>
</evidence>
<evidence type="ECO:0008006" key="3">
    <source>
        <dbReference type="Google" id="ProtNLM"/>
    </source>
</evidence>
<comment type="caution">
    <text evidence="1">The sequence shown here is derived from an EMBL/GenBank/DDBJ whole genome shotgun (WGS) entry which is preliminary data.</text>
</comment>
<gene>
    <name evidence="1" type="ORF">AB6724_05195</name>
</gene>
<name>A0ABV3ZT13_9BURK</name>